<dbReference type="Proteomes" id="UP001500033">
    <property type="component" value="Unassembled WGS sequence"/>
</dbReference>
<dbReference type="SUPFAM" id="SSF54427">
    <property type="entry name" value="NTF2-like"/>
    <property type="match status" value="1"/>
</dbReference>
<evidence type="ECO:0000313" key="1">
    <source>
        <dbReference type="EMBL" id="GAA1003927.1"/>
    </source>
</evidence>
<comment type="caution">
    <text evidence="1">The sequence shown here is derived from an EMBL/GenBank/DDBJ whole genome shotgun (WGS) entry which is preliminary data.</text>
</comment>
<evidence type="ECO:0008006" key="3">
    <source>
        <dbReference type="Google" id="ProtNLM"/>
    </source>
</evidence>
<proteinExistence type="predicted"/>
<dbReference type="Gene3D" id="3.10.450.50">
    <property type="match status" value="1"/>
</dbReference>
<dbReference type="NCBIfam" id="TIGR02246">
    <property type="entry name" value="SgcJ/EcaC family oxidoreductase"/>
    <property type="match status" value="1"/>
</dbReference>
<name>A0ABN1SSM2_9ACTN</name>
<evidence type="ECO:0000313" key="2">
    <source>
        <dbReference type="Proteomes" id="UP001500033"/>
    </source>
</evidence>
<sequence>MEQSVESMSAVPGRMYEAWNRGDAVGFFADFAEDALVAELEGSIYRSRADMVAAQEVAFTTVMKGSRLVQGEVLFARVVSPGVGVVHSRVGILMPGEEEPPPTRFVMQLLVMVWQEDRWIVTAMENARLLTMDGMVALEALNA</sequence>
<reference evidence="1 2" key="1">
    <citation type="journal article" date="2019" name="Int. J. Syst. Evol. Microbiol.">
        <title>The Global Catalogue of Microorganisms (GCM) 10K type strain sequencing project: providing services to taxonomists for standard genome sequencing and annotation.</title>
        <authorList>
            <consortium name="The Broad Institute Genomics Platform"/>
            <consortium name="The Broad Institute Genome Sequencing Center for Infectious Disease"/>
            <person name="Wu L."/>
            <person name="Ma J."/>
        </authorList>
    </citation>
    <scope>NUCLEOTIDE SEQUENCE [LARGE SCALE GENOMIC DNA]</scope>
    <source>
        <strain evidence="1 2">JCM 11445</strain>
    </source>
</reference>
<gene>
    <name evidence="1" type="ORF">GCM10009576_097270</name>
</gene>
<organism evidence="1 2">
    <name type="scientific">Streptomyces rhizosphaericus</name>
    <dbReference type="NCBI Taxonomy" id="114699"/>
    <lineage>
        <taxon>Bacteria</taxon>
        <taxon>Bacillati</taxon>
        <taxon>Actinomycetota</taxon>
        <taxon>Actinomycetes</taxon>
        <taxon>Kitasatosporales</taxon>
        <taxon>Streptomycetaceae</taxon>
        <taxon>Streptomyces</taxon>
        <taxon>Streptomyces violaceusniger group</taxon>
    </lineage>
</organism>
<dbReference type="EMBL" id="BAAAIE010000192">
    <property type="protein sequence ID" value="GAA1003927.1"/>
    <property type="molecule type" value="Genomic_DNA"/>
</dbReference>
<accession>A0ABN1SSM2</accession>
<keyword evidence="2" id="KW-1185">Reference proteome</keyword>
<dbReference type="InterPro" id="IPR032710">
    <property type="entry name" value="NTF2-like_dom_sf"/>
</dbReference>
<protein>
    <recommendedName>
        <fullName evidence="3">DUF4440 domain-containing protein</fullName>
    </recommendedName>
</protein>
<dbReference type="InterPro" id="IPR011944">
    <property type="entry name" value="Steroid_delta5-4_isomerase"/>
</dbReference>